<dbReference type="EMBL" id="JACVVK020000065">
    <property type="protein sequence ID" value="KAK7496721.1"/>
    <property type="molecule type" value="Genomic_DNA"/>
</dbReference>
<evidence type="ECO:0000256" key="2">
    <source>
        <dbReference type="SAM" id="MobiDB-lite"/>
    </source>
</evidence>
<dbReference type="Proteomes" id="UP001519460">
    <property type="component" value="Unassembled WGS sequence"/>
</dbReference>
<dbReference type="AlphaFoldDB" id="A0ABD0LAY0"/>
<dbReference type="Pfam" id="PF04199">
    <property type="entry name" value="Cyclase"/>
    <property type="match status" value="1"/>
</dbReference>
<proteinExistence type="inferred from homology"/>
<dbReference type="SUPFAM" id="SSF102198">
    <property type="entry name" value="Putative cyclase"/>
    <property type="match status" value="1"/>
</dbReference>
<sequence>MALVSLLVLLSLRLTPILAQFTVVDLTFDLGEFTPVFPGNPPFNFTILFRGKTGGGGWYELNYFGTTEHAGTHVDAPAHYSKGSWRVHEIPASNLVGPAVVIDVSQKATDNPDYQLSVEDVQAWETTYGRIPHGAVVLVNSGRDSLYPDASLVFGTPTPENVSTFHFPGHQSRGRHIPHKETGCHRCGS</sequence>
<reference evidence="4 5" key="1">
    <citation type="journal article" date="2023" name="Sci. Data">
        <title>Genome assembly of the Korean intertidal mud-creeper Batillaria attramentaria.</title>
        <authorList>
            <person name="Patra A.K."/>
            <person name="Ho P.T."/>
            <person name="Jun S."/>
            <person name="Lee S.J."/>
            <person name="Kim Y."/>
            <person name="Won Y.J."/>
        </authorList>
    </citation>
    <scope>NUCLEOTIDE SEQUENCE [LARGE SCALE GENOMIC DNA]</scope>
    <source>
        <strain evidence="4">Wonlab-2016</strain>
    </source>
</reference>
<organism evidence="4 5">
    <name type="scientific">Batillaria attramentaria</name>
    <dbReference type="NCBI Taxonomy" id="370345"/>
    <lineage>
        <taxon>Eukaryota</taxon>
        <taxon>Metazoa</taxon>
        <taxon>Spiralia</taxon>
        <taxon>Lophotrochozoa</taxon>
        <taxon>Mollusca</taxon>
        <taxon>Gastropoda</taxon>
        <taxon>Caenogastropoda</taxon>
        <taxon>Sorbeoconcha</taxon>
        <taxon>Cerithioidea</taxon>
        <taxon>Batillariidae</taxon>
        <taxon>Batillaria</taxon>
    </lineage>
</organism>
<evidence type="ECO:0000313" key="5">
    <source>
        <dbReference type="Proteomes" id="UP001519460"/>
    </source>
</evidence>
<dbReference type="InterPro" id="IPR037175">
    <property type="entry name" value="KFase_sf"/>
</dbReference>
<evidence type="ECO:0000256" key="1">
    <source>
        <dbReference type="ARBA" id="ARBA00007865"/>
    </source>
</evidence>
<evidence type="ECO:0000313" key="4">
    <source>
        <dbReference type="EMBL" id="KAK7496721.1"/>
    </source>
</evidence>
<keyword evidence="5" id="KW-1185">Reference proteome</keyword>
<comment type="caution">
    <text evidence="4">The sequence shown here is derived from an EMBL/GenBank/DDBJ whole genome shotgun (WGS) entry which is preliminary data.</text>
</comment>
<feature type="chain" id="PRO_5044870804" description="Cyclase" evidence="3">
    <location>
        <begin position="20"/>
        <end position="189"/>
    </location>
</feature>
<dbReference type="PANTHER" id="PTHR43564:SF2">
    <property type="entry name" value="BLR6059 PROTEIN"/>
    <property type="match status" value="1"/>
</dbReference>
<comment type="similarity">
    <text evidence="1">Belongs to the Cyclase 1 superfamily.</text>
</comment>
<name>A0ABD0LAY0_9CAEN</name>
<evidence type="ECO:0000256" key="3">
    <source>
        <dbReference type="SAM" id="SignalP"/>
    </source>
</evidence>
<feature type="compositionally biased region" description="Basic and acidic residues" evidence="2">
    <location>
        <begin position="179"/>
        <end position="189"/>
    </location>
</feature>
<keyword evidence="3" id="KW-0732">Signal</keyword>
<dbReference type="PANTHER" id="PTHR43564">
    <property type="entry name" value="KYNURENINE FORMAMIDASE-LIKE PROTEIN"/>
    <property type="match status" value="1"/>
</dbReference>
<evidence type="ECO:0008006" key="6">
    <source>
        <dbReference type="Google" id="ProtNLM"/>
    </source>
</evidence>
<protein>
    <recommendedName>
        <fullName evidence="6">Cyclase</fullName>
    </recommendedName>
</protein>
<accession>A0ABD0LAY0</accession>
<feature type="region of interest" description="Disordered" evidence="2">
    <location>
        <begin position="169"/>
        <end position="189"/>
    </location>
</feature>
<feature type="signal peptide" evidence="3">
    <location>
        <begin position="1"/>
        <end position="19"/>
    </location>
</feature>
<gene>
    <name evidence="4" type="ORF">BaRGS_00012128</name>
</gene>
<dbReference type="InterPro" id="IPR007325">
    <property type="entry name" value="KFase/CYL"/>
</dbReference>
<dbReference type="Gene3D" id="3.50.30.50">
    <property type="entry name" value="Putative cyclase"/>
    <property type="match status" value="1"/>
</dbReference>